<keyword evidence="11" id="KW-1185">Reference proteome</keyword>
<keyword evidence="6" id="KW-0156">Chromatin regulator</keyword>
<evidence type="ECO:0000256" key="7">
    <source>
        <dbReference type="ARBA" id="ARBA00023242"/>
    </source>
</evidence>
<gene>
    <name evidence="10" type="ORF">PENTCL1PPCAC_12093</name>
</gene>
<evidence type="ECO:0000256" key="5">
    <source>
        <dbReference type="ARBA" id="ARBA00022833"/>
    </source>
</evidence>
<comment type="caution">
    <text evidence="10">The sequence shown here is derived from an EMBL/GenBank/DDBJ whole genome shotgun (WGS) entry which is preliminary data.</text>
</comment>
<feature type="domain" description="MYST-type HAT" evidence="9">
    <location>
        <begin position="1"/>
        <end position="93"/>
    </location>
</feature>
<evidence type="ECO:0000313" key="11">
    <source>
        <dbReference type="Proteomes" id="UP001432027"/>
    </source>
</evidence>
<keyword evidence="4" id="KW-0863">Zinc-finger</keyword>
<evidence type="ECO:0000256" key="1">
    <source>
        <dbReference type="ARBA" id="ARBA00004123"/>
    </source>
</evidence>
<dbReference type="GO" id="GO:0004402">
    <property type="term" value="F:histone acetyltransferase activity"/>
    <property type="evidence" value="ECO:0007669"/>
    <property type="project" value="InterPro"/>
</dbReference>
<evidence type="ECO:0000256" key="4">
    <source>
        <dbReference type="ARBA" id="ARBA00022771"/>
    </source>
</evidence>
<evidence type="ECO:0000256" key="2">
    <source>
        <dbReference type="ARBA" id="ARBA00022679"/>
    </source>
</evidence>
<dbReference type="PROSITE" id="PS51726">
    <property type="entry name" value="MYST_HAT"/>
    <property type="match status" value="1"/>
</dbReference>
<keyword evidence="2" id="KW-0808">Transferase</keyword>
<evidence type="ECO:0000256" key="6">
    <source>
        <dbReference type="ARBA" id="ARBA00022853"/>
    </source>
</evidence>
<evidence type="ECO:0000256" key="3">
    <source>
        <dbReference type="ARBA" id="ARBA00022723"/>
    </source>
</evidence>
<dbReference type="GO" id="GO:0006357">
    <property type="term" value="P:regulation of transcription by RNA polymerase II"/>
    <property type="evidence" value="ECO:0007669"/>
    <property type="project" value="TreeGrafter"/>
</dbReference>
<evidence type="ECO:0000256" key="8">
    <source>
        <dbReference type="RuleBase" id="RU361211"/>
    </source>
</evidence>
<dbReference type="InterPro" id="IPR040706">
    <property type="entry name" value="Zf-MYST"/>
</dbReference>
<evidence type="ECO:0000259" key="9">
    <source>
        <dbReference type="PROSITE" id="PS51726"/>
    </source>
</evidence>
<proteinExistence type="inferred from homology"/>
<dbReference type="Gene3D" id="3.30.60.60">
    <property type="entry name" value="N-acetyl transferase-like"/>
    <property type="match status" value="1"/>
</dbReference>
<dbReference type="AlphaFoldDB" id="A0AAV5T6Y0"/>
<dbReference type="EMBL" id="BTSX01000003">
    <property type="protein sequence ID" value="GMS89918.1"/>
    <property type="molecule type" value="Genomic_DNA"/>
</dbReference>
<name>A0AAV5T6Y0_9BILA</name>
<dbReference type="InterPro" id="IPR016181">
    <property type="entry name" value="Acyl_CoA_acyltransferase"/>
</dbReference>
<dbReference type="PANTHER" id="PTHR10615:SF161">
    <property type="entry name" value="HISTONE ACETYLTRANSFERASE KAT7"/>
    <property type="match status" value="1"/>
</dbReference>
<protein>
    <recommendedName>
        <fullName evidence="8">Histone acetyltransferase</fullName>
        <ecNumber evidence="8">2.3.1.48</ecNumber>
    </recommendedName>
</protein>
<dbReference type="GO" id="GO:0003682">
    <property type="term" value="F:chromatin binding"/>
    <property type="evidence" value="ECO:0007669"/>
    <property type="project" value="TreeGrafter"/>
</dbReference>
<dbReference type="GO" id="GO:0000785">
    <property type="term" value="C:chromatin"/>
    <property type="evidence" value="ECO:0007669"/>
    <property type="project" value="TreeGrafter"/>
</dbReference>
<dbReference type="GO" id="GO:0005634">
    <property type="term" value="C:nucleus"/>
    <property type="evidence" value="ECO:0007669"/>
    <property type="project" value="UniProtKB-SubCell"/>
</dbReference>
<dbReference type="PANTHER" id="PTHR10615">
    <property type="entry name" value="HISTONE ACETYLTRANSFERASE"/>
    <property type="match status" value="1"/>
</dbReference>
<reference evidence="10" key="1">
    <citation type="submission" date="2023-10" db="EMBL/GenBank/DDBJ databases">
        <title>Genome assembly of Pristionchus species.</title>
        <authorList>
            <person name="Yoshida K."/>
            <person name="Sommer R.J."/>
        </authorList>
    </citation>
    <scope>NUCLEOTIDE SEQUENCE</scope>
    <source>
        <strain evidence="10">RS0144</strain>
    </source>
</reference>
<dbReference type="GO" id="GO:0008270">
    <property type="term" value="F:zinc ion binding"/>
    <property type="evidence" value="ECO:0007669"/>
    <property type="project" value="UniProtKB-KW"/>
</dbReference>
<dbReference type="InterPro" id="IPR002717">
    <property type="entry name" value="HAT_MYST-type"/>
</dbReference>
<comment type="similarity">
    <text evidence="8">Belongs to the MYST (SAS/MOZ) family.</text>
</comment>
<dbReference type="GO" id="GO:0003712">
    <property type="term" value="F:transcription coregulator activity"/>
    <property type="evidence" value="ECO:0007669"/>
    <property type="project" value="TreeGrafter"/>
</dbReference>
<keyword evidence="7 8" id="KW-0539">Nucleus</keyword>
<dbReference type="Pfam" id="PF17772">
    <property type="entry name" value="zf-MYST"/>
    <property type="match status" value="1"/>
</dbReference>
<comment type="subcellular location">
    <subcellularLocation>
        <location evidence="1 8">Nucleus</location>
    </subcellularLocation>
</comment>
<sequence>DERLQRIILGCRYMIETAYDGVYPEYYSKHSELWICDGCFRYFANKQLCIRHANACPLIAHPPGDEVYRDRCVGDGFISVFKVNGDQQEGKVR</sequence>
<comment type="catalytic activity">
    <reaction evidence="8">
        <text>L-lysyl-[protein] + acetyl-CoA = N(6)-acetyl-L-lysyl-[protein] + CoA + H(+)</text>
        <dbReference type="Rhea" id="RHEA:45948"/>
        <dbReference type="Rhea" id="RHEA-COMP:9752"/>
        <dbReference type="Rhea" id="RHEA-COMP:10731"/>
        <dbReference type="ChEBI" id="CHEBI:15378"/>
        <dbReference type="ChEBI" id="CHEBI:29969"/>
        <dbReference type="ChEBI" id="CHEBI:57287"/>
        <dbReference type="ChEBI" id="CHEBI:57288"/>
        <dbReference type="ChEBI" id="CHEBI:61930"/>
        <dbReference type="EC" id="2.3.1.48"/>
    </reaction>
</comment>
<dbReference type="Proteomes" id="UP001432027">
    <property type="component" value="Unassembled WGS sequence"/>
</dbReference>
<dbReference type="InterPro" id="IPR050603">
    <property type="entry name" value="MYST_HAT"/>
</dbReference>
<organism evidence="10 11">
    <name type="scientific">Pristionchus entomophagus</name>
    <dbReference type="NCBI Taxonomy" id="358040"/>
    <lineage>
        <taxon>Eukaryota</taxon>
        <taxon>Metazoa</taxon>
        <taxon>Ecdysozoa</taxon>
        <taxon>Nematoda</taxon>
        <taxon>Chromadorea</taxon>
        <taxon>Rhabditida</taxon>
        <taxon>Rhabditina</taxon>
        <taxon>Diplogasteromorpha</taxon>
        <taxon>Diplogasteroidea</taxon>
        <taxon>Neodiplogasteridae</taxon>
        <taxon>Pristionchus</taxon>
    </lineage>
</organism>
<keyword evidence="3" id="KW-0479">Metal-binding</keyword>
<accession>A0AAV5T6Y0</accession>
<dbReference type="EC" id="2.3.1.48" evidence="8"/>
<feature type="non-terminal residue" evidence="10">
    <location>
        <position position="1"/>
    </location>
</feature>
<dbReference type="SUPFAM" id="SSF55729">
    <property type="entry name" value="Acyl-CoA N-acyltransferases (Nat)"/>
    <property type="match status" value="1"/>
</dbReference>
<keyword evidence="5" id="KW-0862">Zinc</keyword>
<evidence type="ECO:0000313" key="10">
    <source>
        <dbReference type="EMBL" id="GMS89918.1"/>
    </source>
</evidence>